<name>A0A099J193_9MICO</name>
<proteinExistence type="predicted"/>
<organism evidence="1 2">
    <name type="scientific">Cryobacterium roopkundense</name>
    <dbReference type="NCBI Taxonomy" id="1001240"/>
    <lineage>
        <taxon>Bacteria</taxon>
        <taxon>Bacillati</taxon>
        <taxon>Actinomycetota</taxon>
        <taxon>Actinomycetes</taxon>
        <taxon>Micrococcales</taxon>
        <taxon>Microbacteriaceae</taxon>
        <taxon>Cryobacterium</taxon>
    </lineage>
</organism>
<reference evidence="1 2" key="1">
    <citation type="submission" date="2014-08" db="EMBL/GenBank/DDBJ databases">
        <authorList>
            <person name="Sisinthy S."/>
        </authorList>
    </citation>
    <scope>NUCLEOTIDE SEQUENCE [LARGE SCALE GENOMIC DNA]</scope>
    <source>
        <strain evidence="1 2">RuG17</strain>
    </source>
</reference>
<accession>A0A099J193</accession>
<dbReference type="eggNOG" id="ENOG5032HI0">
    <property type="taxonomic scope" value="Bacteria"/>
</dbReference>
<comment type="caution">
    <text evidence="1">The sequence shown here is derived from an EMBL/GenBank/DDBJ whole genome shotgun (WGS) entry which is preliminary data.</text>
</comment>
<keyword evidence="2" id="KW-1185">Reference proteome</keyword>
<dbReference type="EMBL" id="JPXF01000104">
    <property type="protein sequence ID" value="KGJ72036.1"/>
    <property type="molecule type" value="Genomic_DNA"/>
</dbReference>
<protein>
    <submittedName>
        <fullName evidence="1">Uncharacterized protein</fullName>
    </submittedName>
</protein>
<dbReference type="Proteomes" id="UP000029864">
    <property type="component" value="Unassembled WGS sequence"/>
</dbReference>
<evidence type="ECO:0000313" key="1">
    <source>
        <dbReference type="EMBL" id="KGJ72036.1"/>
    </source>
</evidence>
<evidence type="ECO:0000313" key="2">
    <source>
        <dbReference type="Proteomes" id="UP000029864"/>
    </source>
</evidence>
<gene>
    <name evidence="1" type="ORF">GY21_18125</name>
</gene>
<dbReference type="AlphaFoldDB" id="A0A099J193"/>
<sequence length="102" mass="10981">MVTPQVYWGTSYAYSTEYAYLFYRGVAKAGGNVYSSQRIIQVCIHYTRNGVSVADKRCSNASSSGGWHAGSEVVSNAADSPAWTGPPTILNITTTRINPGIL</sequence>